<protein>
    <submittedName>
        <fullName evidence="1">Uncharacterized protein</fullName>
    </submittedName>
</protein>
<accession>A0A1A9WY13</accession>
<evidence type="ECO:0000313" key="1">
    <source>
        <dbReference type="EnsemblMetazoa" id="GBRI036865-PA"/>
    </source>
</evidence>
<sequence>MIVQSLTTKHQSIPNIRITGLLGKIGEQSATKDNRCTHLPIKAGRRSNIYECIIYRKLSPYYTIGIRISGTYLTGPAIMSGVILRFAPPLNQITKDSFYDECNPV</sequence>
<name>A0A1A9WY13_9MUSC</name>
<dbReference type="AlphaFoldDB" id="A0A1A9WY13"/>
<dbReference type="VEuPathDB" id="VectorBase:GBRI036865"/>
<keyword evidence="2" id="KW-1185">Reference proteome</keyword>
<proteinExistence type="predicted"/>
<reference evidence="2" key="1">
    <citation type="submission" date="2014-03" db="EMBL/GenBank/DDBJ databases">
        <authorList>
            <person name="Aksoy S."/>
            <person name="Warren W."/>
            <person name="Wilson R.K."/>
        </authorList>
    </citation>
    <scope>NUCLEOTIDE SEQUENCE [LARGE SCALE GENOMIC DNA]</scope>
    <source>
        <strain evidence="2">IAEA</strain>
    </source>
</reference>
<reference evidence="1" key="2">
    <citation type="submission" date="2020-05" db="UniProtKB">
        <authorList>
            <consortium name="EnsemblMetazoa"/>
        </authorList>
    </citation>
    <scope>IDENTIFICATION</scope>
    <source>
        <strain evidence="1">IAEA</strain>
    </source>
</reference>
<dbReference type="Proteomes" id="UP000091820">
    <property type="component" value="Unassembled WGS sequence"/>
</dbReference>
<dbReference type="EnsemblMetazoa" id="GBRI036865-RA">
    <property type="protein sequence ID" value="GBRI036865-PA"/>
    <property type="gene ID" value="GBRI036865"/>
</dbReference>
<evidence type="ECO:0000313" key="2">
    <source>
        <dbReference type="Proteomes" id="UP000091820"/>
    </source>
</evidence>
<organism evidence="1 2">
    <name type="scientific">Glossina brevipalpis</name>
    <dbReference type="NCBI Taxonomy" id="37001"/>
    <lineage>
        <taxon>Eukaryota</taxon>
        <taxon>Metazoa</taxon>
        <taxon>Ecdysozoa</taxon>
        <taxon>Arthropoda</taxon>
        <taxon>Hexapoda</taxon>
        <taxon>Insecta</taxon>
        <taxon>Pterygota</taxon>
        <taxon>Neoptera</taxon>
        <taxon>Endopterygota</taxon>
        <taxon>Diptera</taxon>
        <taxon>Brachycera</taxon>
        <taxon>Muscomorpha</taxon>
        <taxon>Hippoboscoidea</taxon>
        <taxon>Glossinidae</taxon>
        <taxon>Glossina</taxon>
    </lineage>
</organism>